<evidence type="ECO:0000256" key="2">
    <source>
        <dbReference type="ARBA" id="ARBA00022723"/>
    </source>
</evidence>
<dbReference type="SUPFAM" id="SSF52047">
    <property type="entry name" value="RNI-like"/>
    <property type="match status" value="1"/>
</dbReference>
<evidence type="ECO:0000256" key="3">
    <source>
        <dbReference type="ARBA" id="ARBA00023004"/>
    </source>
</evidence>
<accession>A0A5B8VBT0</accession>
<dbReference type="GO" id="GO:0009055">
    <property type="term" value="F:electron transfer activity"/>
    <property type="evidence" value="ECO:0007669"/>
    <property type="project" value="InterPro"/>
</dbReference>
<dbReference type="RefSeq" id="WP_147190538.1">
    <property type="nucleotide sequence ID" value="NZ_CP042435.1"/>
</dbReference>
<sequence length="711" mass="79897">MQRTRNILFNATLFFNCLLLFLLLFYSHIAVSAWVQVFGRMHPLILHFPVVLLVLYILWQLWFIRKFQTEQSKSIAEILLFAAALSAAVTALFGLLLSKEEGYDPDALAFHKYTGVSLSFVSFIWCVAVKKFDKIKLANAIMSLVVFALLLITGDLGAGITHGENYLIAPVLPKQEPRQVALEDAVVFTDMVQPILQSKCISCHNSKKAKGELIMESPALILKGGKDGKLWDSTNVDAGLLLKRIHLPEEDEKHMPPQGKPQLSQEEMNILYYWLKDGSNFTTKVTDLPAADTLRMMALAIFKTNVEEQYDFAAADEKMIQQLSNNNRVIVPLALNSPALSVDFYNSQNYTAQSLKELLKLKEQIVSINLAHMPATDEDVATLAQFINLRKLNLNFSKITGKSIGQLNKLANLKELSLSGTDVKLNDLDVLHSFPKLKDVYVWNTSITEEAAKKIKANYIVQTGFYSDTVVMKLTPPILQNETQVLTSPLALQLKHYINGTTIRYTLDGKDPDSINSPVYANNTIIDTTALLKAKAFKKGWISSDILQAWFYRSTYTPDSIYLSSEGDYLYKADGAKSLTDHEKGDLSSRTFKWIGFQGKQMVATMRFNQPVKAKTVTISTLIDIDAYIMPAQSIEVWGGTDTNHLKLLSRITPQQPNKTEAGYLRGYDCSFPATEVKYIRVKADAVRVLPAWHRGKGDKGWFFIDEIFVN</sequence>
<dbReference type="SUPFAM" id="SSF46626">
    <property type="entry name" value="Cytochrome c"/>
    <property type="match status" value="1"/>
</dbReference>
<keyword evidence="1 4" id="KW-0349">Heme</keyword>
<keyword evidence="5" id="KW-0812">Transmembrane</keyword>
<dbReference type="Pfam" id="PF09990">
    <property type="entry name" value="DUF2231"/>
    <property type="match status" value="1"/>
</dbReference>
<feature type="transmembrane region" description="Helical" evidence="5">
    <location>
        <begin position="109"/>
        <end position="128"/>
    </location>
</feature>
<evidence type="ECO:0000256" key="4">
    <source>
        <dbReference type="PROSITE-ProRule" id="PRU00433"/>
    </source>
</evidence>
<dbReference type="EMBL" id="CP042435">
    <property type="protein sequence ID" value="QEC68485.1"/>
    <property type="molecule type" value="Genomic_DNA"/>
</dbReference>
<dbReference type="OrthoDB" id="713772at2"/>
<feature type="transmembrane region" description="Helical" evidence="5">
    <location>
        <begin position="75"/>
        <end position="97"/>
    </location>
</feature>
<dbReference type="Pfam" id="PF13290">
    <property type="entry name" value="CHB_HEX_C_1"/>
    <property type="match status" value="1"/>
</dbReference>
<keyword evidence="8" id="KW-1185">Reference proteome</keyword>
<protein>
    <recommendedName>
        <fullName evidence="6">Cytochrome c domain-containing protein</fullName>
    </recommendedName>
</protein>
<dbReference type="InterPro" id="IPR032675">
    <property type="entry name" value="LRR_dom_sf"/>
</dbReference>
<dbReference type="GO" id="GO:0020037">
    <property type="term" value="F:heme binding"/>
    <property type="evidence" value="ECO:0007669"/>
    <property type="project" value="InterPro"/>
</dbReference>
<dbReference type="PANTHER" id="PTHR35889">
    <property type="entry name" value="CYCLOINULO-OLIGOSACCHARIDE FRUCTANOTRANSFERASE-RELATED"/>
    <property type="match status" value="1"/>
</dbReference>
<dbReference type="InterPro" id="IPR019251">
    <property type="entry name" value="DUF2231_TM"/>
</dbReference>
<organism evidence="7 8">
    <name type="scientific">Panacibacter ginsenosidivorans</name>
    <dbReference type="NCBI Taxonomy" id="1813871"/>
    <lineage>
        <taxon>Bacteria</taxon>
        <taxon>Pseudomonadati</taxon>
        <taxon>Bacteroidota</taxon>
        <taxon>Chitinophagia</taxon>
        <taxon>Chitinophagales</taxon>
        <taxon>Chitinophagaceae</taxon>
        <taxon>Panacibacter</taxon>
    </lineage>
</organism>
<dbReference type="KEGG" id="pgin:FRZ67_14650"/>
<feature type="transmembrane region" description="Helical" evidence="5">
    <location>
        <begin position="140"/>
        <end position="160"/>
    </location>
</feature>
<evidence type="ECO:0000259" key="6">
    <source>
        <dbReference type="PROSITE" id="PS51007"/>
    </source>
</evidence>
<evidence type="ECO:0000313" key="8">
    <source>
        <dbReference type="Proteomes" id="UP000321533"/>
    </source>
</evidence>
<dbReference type="Pfam" id="PF07635">
    <property type="entry name" value="PSCyt1"/>
    <property type="match status" value="1"/>
</dbReference>
<dbReference type="InterPro" id="IPR059177">
    <property type="entry name" value="GH29D-like_dom"/>
</dbReference>
<dbReference type="Gene3D" id="3.80.10.10">
    <property type="entry name" value="Ribonuclease Inhibitor"/>
    <property type="match status" value="1"/>
</dbReference>
<evidence type="ECO:0000313" key="7">
    <source>
        <dbReference type="EMBL" id="QEC68485.1"/>
    </source>
</evidence>
<dbReference type="PROSITE" id="PS51007">
    <property type="entry name" value="CYTC"/>
    <property type="match status" value="1"/>
</dbReference>
<feature type="transmembrane region" description="Helical" evidence="5">
    <location>
        <begin position="44"/>
        <end position="63"/>
    </location>
</feature>
<dbReference type="Proteomes" id="UP000321533">
    <property type="component" value="Chromosome"/>
</dbReference>
<dbReference type="InterPro" id="IPR011429">
    <property type="entry name" value="Cyt_c_Planctomycete-type"/>
</dbReference>
<dbReference type="PANTHER" id="PTHR35889:SF3">
    <property type="entry name" value="F-BOX DOMAIN-CONTAINING PROTEIN"/>
    <property type="match status" value="1"/>
</dbReference>
<gene>
    <name evidence="7" type="ORF">FRZ67_14650</name>
</gene>
<dbReference type="InterPro" id="IPR036909">
    <property type="entry name" value="Cyt_c-like_dom_sf"/>
</dbReference>
<evidence type="ECO:0000256" key="5">
    <source>
        <dbReference type="SAM" id="Phobius"/>
    </source>
</evidence>
<evidence type="ECO:0000256" key="1">
    <source>
        <dbReference type="ARBA" id="ARBA00022617"/>
    </source>
</evidence>
<keyword evidence="2 4" id="KW-0479">Metal-binding</keyword>
<reference evidence="7 8" key="1">
    <citation type="journal article" date="2016" name="Int. J. Syst. Evol. Microbiol.">
        <title>Panacibacter ginsenosidivorans gen. nov., sp. nov., with ginsenoside converting activity isolated from soil of a ginseng field.</title>
        <authorList>
            <person name="Siddiqi M.Z."/>
            <person name="Muhammad Shafi S."/>
            <person name="Choi K.D."/>
            <person name="Im W.T."/>
        </authorList>
    </citation>
    <scope>NUCLEOTIDE SEQUENCE [LARGE SCALE GENOMIC DNA]</scope>
    <source>
        <strain evidence="7 8">Gsoil1550</strain>
    </source>
</reference>
<keyword evidence="3 4" id="KW-0408">Iron</keyword>
<keyword evidence="5" id="KW-0472">Membrane</keyword>
<name>A0A5B8VBT0_9BACT</name>
<dbReference type="GO" id="GO:0046872">
    <property type="term" value="F:metal ion binding"/>
    <property type="evidence" value="ECO:0007669"/>
    <property type="project" value="UniProtKB-KW"/>
</dbReference>
<dbReference type="InterPro" id="IPR009056">
    <property type="entry name" value="Cyt_c-like_dom"/>
</dbReference>
<feature type="domain" description="Cytochrome c" evidence="6">
    <location>
        <begin position="179"/>
        <end position="279"/>
    </location>
</feature>
<proteinExistence type="predicted"/>
<feature type="transmembrane region" description="Helical" evidence="5">
    <location>
        <begin position="7"/>
        <end position="29"/>
    </location>
</feature>
<dbReference type="AlphaFoldDB" id="A0A5B8VBT0"/>
<keyword evidence="5" id="KW-1133">Transmembrane helix</keyword>